<name>A0ACC1JEH0_9FUNG</name>
<dbReference type="EMBL" id="JANBPW010000530">
    <property type="protein sequence ID" value="KAJ1949158.1"/>
    <property type="molecule type" value="Genomic_DNA"/>
</dbReference>
<accession>A0ACC1JEH0</accession>
<keyword evidence="2" id="KW-1185">Reference proteome</keyword>
<reference evidence="1" key="1">
    <citation type="submission" date="2022-07" db="EMBL/GenBank/DDBJ databases">
        <title>Phylogenomic reconstructions and comparative analyses of Kickxellomycotina fungi.</title>
        <authorList>
            <person name="Reynolds N.K."/>
            <person name="Stajich J.E."/>
            <person name="Barry K."/>
            <person name="Grigoriev I.V."/>
            <person name="Crous P."/>
            <person name="Smith M.E."/>
        </authorList>
    </citation>
    <scope>NUCLEOTIDE SEQUENCE</scope>
    <source>
        <strain evidence="1">NRRL 5244</strain>
    </source>
</reference>
<sequence length="614" mass="65871">MDIETVRSILCDLDLEKYHSSSTQKLGGDEVWPPAVEDAFLEAVHVFASVGQRKYQIDEKLPSGNNIELVGRNDIISRYIFMKTEKYRARKQVSSHIQVWAHCKKPPSNRDMNMETFQELQRIFRLYYSRPTTDFAQPKKKIRRVVSASSVPATARLNASDALGIFDHGSPRSIDTSPTRKHALQGSEPAPKRCKRVLSEFSSRSLSSLCDGRDLPTDRQLMNPLWLATYQDSPTVPAKTENAPLLPLMHTHSGYVSSSQDPCASPAVMSGSTSMAAATAAALTAAAVAAAASSASHDDSFESPSLHHLSQFLPTTVVGQRPYIPGNNCSIMPFAPNATSAQPNTASAFAAAAGPTQDCFSDEVLQMHSQQLFSSDQSSCSTISDAPDVAAMNRLYSDMYLAELAGGSYLPIATTWDKIATDNFEEAGRDVEACVDHGLASLVETVQSPLVTTSNPTAQVFAALDQRTPDTACLGSIRAGHTSRFETAMSPHTDITVVSQATAAPTMLGEPTSGFAAQNAPPAMADQPYVLATTTGEQTKTPCGRANDAECAAPLATNQPELWQQVLGGSSVWLNGLDGVLVGSAQSAPLFPVQPPGSDGDWYSAFVRYLQGAE</sequence>
<evidence type="ECO:0000313" key="1">
    <source>
        <dbReference type="EMBL" id="KAJ1949158.1"/>
    </source>
</evidence>
<dbReference type="Proteomes" id="UP001150603">
    <property type="component" value="Unassembled WGS sequence"/>
</dbReference>
<evidence type="ECO:0000313" key="2">
    <source>
        <dbReference type="Proteomes" id="UP001150603"/>
    </source>
</evidence>
<comment type="caution">
    <text evidence="1">The sequence shown here is derived from an EMBL/GenBank/DDBJ whole genome shotgun (WGS) entry which is preliminary data.</text>
</comment>
<protein>
    <submittedName>
        <fullName evidence="1">Uncharacterized protein</fullName>
    </submittedName>
</protein>
<proteinExistence type="predicted"/>
<gene>
    <name evidence="1" type="ORF">FBU59_001268</name>
</gene>
<organism evidence="1 2">
    <name type="scientific">Linderina macrospora</name>
    <dbReference type="NCBI Taxonomy" id="4868"/>
    <lineage>
        <taxon>Eukaryota</taxon>
        <taxon>Fungi</taxon>
        <taxon>Fungi incertae sedis</taxon>
        <taxon>Zoopagomycota</taxon>
        <taxon>Kickxellomycotina</taxon>
        <taxon>Kickxellomycetes</taxon>
        <taxon>Kickxellales</taxon>
        <taxon>Kickxellaceae</taxon>
        <taxon>Linderina</taxon>
    </lineage>
</organism>